<feature type="active site" evidence="5">
    <location>
        <position position="20"/>
    </location>
</feature>
<dbReference type="PROSITE" id="PS00151">
    <property type="entry name" value="ACYLPHOSPHATASE_2"/>
    <property type="match status" value="1"/>
</dbReference>
<evidence type="ECO:0000313" key="9">
    <source>
        <dbReference type="Proteomes" id="UP001476950"/>
    </source>
</evidence>
<sequence>MELIRAHVWVSGRVQGVAYRISAAKIATHLGLMGWVRNLPDGGVEAVFEGEEAAIESMLRWCHEGPPEAIVEQVRASYETPEGLRSFNIRR</sequence>
<dbReference type="InterPro" id="IPR001792">
    <property type="entry name" value="Acylphosphatase-like_dom"/>
</dbReference>
<dbReference type="Proteomes" id="UP001476950">
    <property type="component" value="Unassembled WGS sequence"/>
</dbReference>
<evidence type="ECO:0000256" key="2">
    <source>
        <dbReference type="ARBA" id="ARBA00012150"/>
    </source>
</evidence>
<keyword evidence="5 8" id="KW-0378">Hydrolase</keyword>
<dbReference type="EMBL" id="JAMPLM010000014">
    <property type="protein sequence ID" value="MEP1059993.1"/>
    <property type="molecule type" value="Genomic_DNA"/>
</dbReference>
<dbReference type="PANTHER" id="PTHR47268">
    <property type="entry name" value="ACYLPHOSPHATASE"/>
    <property type="match status" value="1"/>
</dbReference>
<dbReference type="Gene3D" id="3.30.70.100">
    <property type="match status" value="1"/>
</dbReference>
<dbReference type="Pfam" id="PF00708">
    <property type="entry name" value="Acylphosphatase"/>
    <property type="match status" value="1"/>
</dbReference>
<proteinExistence type="inferred from homology"/>
<feature type="domain" description="Acylphosphatase-like" evidence="7">
    <location>
        <begin position="5"/>
        <end position="91"/>
    </location>
</feature>
<dbReference type="PROSITE" id="PS51160">
    <property type="entry name" value="ACYLPHOSPHATASE_3"/>
    <property type="match status" value="1"/>
</dbReference>
<evidence type="ECO:0000256" key="6">
    <source>
        <dbReference type="RuleBase" id="RU004168"/>
    </source>
</evidence>
<dbReference type="InterPro" id="IPR036046">
    <property type="entry name" value="Acylphosphatase-like_dom_sf"/>
</dbReference>
<comment type="similarity">
    <text evidence="1 6">Belongs to the acylphosphatase family.</text>
</comment>
<protein>
    <recommendedName>
        <fullName evidence="3 5">acylphosphatase</fullName>
        <ecNumber evidence="2 5">3.6.1.7</ecNumber>
    </recommendedName>
</protein>
<reference evidence="8 9" key="1">
    <citation type="submission" date="2022-04" db="EMBL/GenBank/DDBJ databases">
        <title>Positive selection, recombination, and allopatry shape intraspecific diversity of widespread and dominant cyanobacteria.</title>
        <authorList>
            <person name="Wei J."/>
            <person name="Shu W."/>
            <person name="Hu C."/>
        </authorList>
    </citation>
    <scope>NUCLEOTIDE SEQUENCE [LARGE SCALE GENOMIC DNA]</scope>
    <source>
        <strain evidence="8 9">AS-A4</strain>
    </source>
</reference>
<evidence type="ECO:0000313" key="8">
    <source>
        <dbReference type="EMBL" id="MEP1059993.1"/>
    </source>
</evidence>
<dbReference type="SUPFAM" id="SSF54975">
    <property type="entry name" value="Acylphosphatase/BLUF domain-like"/>
    <property type="match status" value="1"/>
</dbReference>
<evidence type="ECO:0000256" key="3">
    <source>
        <dbReference type="ARBA" id="ARBA00015991"/>
    </source>
</evidence>
<organism evidence="8 9">
    <name type="scientific">Stenomitos frigidus AS-A4</name>
    <dbReference type="NCBI Taxonomy" id="2933935"/>
    <lineage>
        <taxon>Bacteria</taxon>
        <taxon>Bacillati</taxon>
        <taxon>Cyanobacteriota</taxon>
        <taxon>Cyanophyceae</taxon>
        <taxon>Leptolyngbyales</taxon>
        <taxon>Leptolyngbyaceae</taxon>
        <taxon>Stenomitos</taxon>
    </lineage>
</organism>
<comment type="caution">
    <text evidence="8">The sequence shown here is derived from an EMBL/GenBank/DDBJ whole genome shotgun (WGS) entry which is preliminary data.</text>
</comment>
<gene>
    <name evidence="8" type="ORF">NDI38_16265</name>
</gene>
<evidence type="ECO:0000256" key="1">
    <source>
        <dbReference type="ARBA" id="ARBA00005614"/>
    </source>
</evidence>
<feature type="active site" evidence="5">
    <location>
        <position position="38"/>
    </location>
</feature>
<name>A0ABV0KL70_9CYAN</name>
<dbReference type="RefSeq" id="WP_190446991.1">
    <property type="nucleotide sequence ID" value="NZ_JAMPLM010000014.1"/>
</dbReference>
<evidence type="ECO:0000256" key="4">
    <source>
        <dbReference type="ARBA" id="ARBA00047645"/>
    </source>
</evidence>
<comment type="catalytic activity">
    <reaction evidence="4 5">
        <text>an acyl phosphate + H2O = a carboxylate + phosphate + H(+)</text>
        <dbReference type="Rhea" id="RHEA:14965"/>
        <dbReference type="ChEBI" id="CHEBI:15377"/>
        <dbReference type="ChEBI" id="CHEBI:15378"/>
        <dbReference type="ChEBI" id="CHEBI:29067"/>
        <dbReference type="ChEBI" id="CHEBI:43474"/>
        <dbReference type="ChEBI" id="CHEBI:59918"/>
        <dbReference type="EC" id="3.6.1.7"/>
    </reaction>
</comment>
<dbReference type="PANTHER" id="PTHR47268:SF4">
    <property type="entry name" value="ACYLPHOSPHATASE"/>
    <property type="match status" value="1"/>
</dbReference>
<dbReference type="GO" id="GO:0003998">
    <property type="term" value="F:acylphosphatase activity"/>
    <property type="evidence" value="ECO:0007669"/>
    <property type="project" value="UniProtKB-EC"/>
</dbReference>
<dbReference type="InterPro" id="IPR020456">
    <property type="entry name" value="Acylphosphatase"/>
</dbReference>
<evidence type="ECO:0000256" key="5">
    <source>
        <dbReference type="PROSITE-ProRule" id="PRU00520"/>
    </source>
</evidence>
<dbReference type="EC" id="3.6.1.7" evidence="2 5"/>
<keyword evidence="9" id="KW-1185">Reference proteome</keyword>
<evidence type="ECO:0000259" key="7">
    <source>
        <dbReference type="PROSITE" id="PS51160"/>
    </source>
</evidence>
<accession>A0ABV0KL70</accession>
<dbReference type="InterPro" id="IPR017968">
    <property type="entry name" value="Acylphosphatase_CS"/>
</dbReference>